<dbReference type="AlphaFoldDB" id="A0A7J6VS56"/>
<keyword evidence="4 9" id="KW-0812">Transmembrane</keyword>
<keyword evidence="6 9" id="KW-1133">Transmembrane helix</keyword>
<proteinExistence type="inferred from homology"/>
<dbReference type="PANTHER" id="PTHR33228:SF49">
    <property type="entry name" value="PROTEIN GLUTAMINE DUMPER 5"/>
    <property type="match status" value="1"/>
</dbReference>
<keyword evidence="5" id="KW-0029">Amino-acid transport</keyword>
<evidence type="ECO:0000256" key="3">
    <source>
        <dbReference type="ARBA" id="ARBA00022448"/>
    </source>
</evidence>
<accession>A0A7J6VS56</accession>
<dbReference type="GO" id="GO:0016020">
    <property type="term" value="C:membrane"/>
    <property type="evidence" value="ECO:0007669"/>
    <property type="project" value="UniProtKB-SubCell"/>
</dbReference>
<keyword evidence="11" id="KW-1185">Reference proteome</keyword>
<comment type="caution">
    <text evidence="10">The sequence shown here is derived from an EMBL/GenBank/DDBJ whole genome shotgun (WGS) entry which is preliminary data.</text>
</comment>
<evidence type="ECO:0000256" key="5">
    <source>
        <dbReference type="ARBA" id="ARBA00022970"/>
    </source>
</evidence>
<dbReference type="PANTHER" id="PTHR33228">
    <property type="entry name" value="PROTEIN GLUTAMINE DUMPER 4-RELATED"/>
    <property type="match status" value="1"/>
</dbReference>
<comment type="similarity">
    <text evidence="2">Belongs to the GLUTAMINE DUMPER 1 (TC 9.B.60) family.</text>
</comment>
<dbReference type="GO" id="GO:0080143">
    <property type="term" value="P:regulation of amino acid export"/>
    <property type="evidence" value="ECO:0007669"/>
    <property type="project" value="InterPro"/>
</dbReference>
<evidence type="ECO:0000313" key="10">
    <source>
        <dbReference type="EMBL" id="KAF5187020.1"/>
    </source>
</evidence>
<reference evidence="10 11" key="1">
    <citation type="submission" date="2020-06" db="EMBL/GenBank/DDBJ databases">
        <title>Transcriptomic and genomic resources for Thalictrum thalictroides and T. hernandezii: Facilitating candidate gene discovery in an emerging model plant lineage.</title>
        <authorList>
            <person name="Arias T."/>
            <person name="Riano-Pachon D.M."/>
            <person name="Di Stilio V.S."/>
        </authorList>
    </citation>
    <scope>NUCLEOTIDE SEQUENCE [LARGE SCALE GENOMIC DNA]</scope>
    <source>
        <strain evidence="11">cv. WT478/WT964</strain>
        <tissue evidence="10">Leaves</tissue>
    </source>
</reference>
<evidence type="ECO:0000256" key="7">
    <source>
        <dbReference type="ARBA" id="ARBA00023136"/>
    </source>
</evidence>
<evidence type="ECO:0000256" key="2">
    <source>
        <dbReference type="ARBA" id="ARBA00009977"/>
    </source>
</evidence>
<name>A0A7J6VS56_THATH</name>
<comment type="subcellular location">
    <subcellularLocation>
        <location evidence="1">Membrane</location>
        <topology evidence="1">Single-pass membrane protein</topology>
    </subcellularLocation>
</comment>
<dbReference type="OrthoDB" id="1930784at2759"/>
<feature type="region of interest" description="Disordered" evidence="8">
    <location>
        <begin position="123"/>
        <end position="142"/>
    </location>
</feature>
<evidence type="ECO:0000256" key="4">
    <source>
        <dbReference type="ARBA" id="ARBA00022692"/>
    </source>
</evidence>
<evidence type="ECO:0000313" key="11">
    <source>
        <dbReference type="Proteomes" id="UP000554482"/>
    </source>
</evidence>
<keyword evidence="7 9" id="KW-0472">Membrane</keyword>
<organism evidence="10 11">
    <name type="scientific">Thalictrum thalictroides</name>
    <name type="common">Rue-anemone</name>
    <name type="synonym">Anemone thalictroides</name>
    <dbReference type="NCBI Taxonomy" id="46969"/>
    <lineage>
        <taxon>Eukaryota</taxon>
        <taxon>Viridiplantae</taxon>
        <taxon>Streptophyta</taxon>
        <taxon>Embryophyta</taxon>
        <taxon>Tracheophyta</taxon>
        <taxon>Spermatophyta</taxon>
        <taxon>Magnoliopsida</taxon>
        <taxon>Ranunculales</taxon>
        <taxon>Ranunculaceae</taxon>
        <taxon>Thalictroideae</taxon>
        <taxon>Thalictrum</taxon>
    </lineage>
</organism>
<gene>
    <name evidence="10" type="ORF">FRX31_023393</name>
</gene>
<evidence type="ECO:0000256" key="1">
    <source>
        <dbReference type="ARBA" id="ARBA00004167"/>
    </source>
</evidence>
<sequence>MSPSSSSSSIMNGINQQSSLWHSPIPYLFGGLAAMVGLIVFALIILAWSYKKSSSLLEHQEMNLEMAKEDSVKAVLPQVFDEKIVVIMAGDQMPSYLATPVCTCKSFPNNLLNKEIAFLEKSHKQSSETTSSHQEEDQESNL</sequence>
<evidence type="ECO:0000256" key="8">
    <source>
        <dbReference type="SAM" id="MobiDB-lite"/>
    </source>
</evidence>
<dbReference type="Proteomes" id="UP000554482">
    <property type="component" value="Unassembled WGS sequence"/>
</dbReference>
<dbReference type="InterPro" id="IPR040359">
    <property type="entry name" value="GDU"/>
</dbReference>
<keyword evidence="3" id="KW-0813">Transport</keyword>
<protein>
    <submittedName>
        <fullName evidence="10">Glutamine dumper</fullName>
    </submittedName>
</protein>
<dbReference type="EMBL" id="JABWDY010028542">
    <property type="protein sequence ID" value="KAF5187020.1"/>
    <property type="molecule type" value="Genomic_DNA"/>
</dbReference>
<dbReference type="GO" id="GO:0006865">
    <property type="term" value="P:amino acid transport"/>
    <property type="evidence" value="ECO:0007669"/>
    <property type="project" value="UniProtKB-KW"/>
</dbReference>
<evidence type="ECO:0000256" key="6">
    <source>
        <dbReference type="ARBA" id="ARBA00022989"/>
    </source>
</evidence>
<evidence type="ECO:0000256" key="9">
    <source>
        <dbReference type="SAM" id="Phobius"/>
    </source>
</evidence>
<feature type="transmembrane region" description="Helical" evidence="9">
    <location>
        <begin position="27"/>
        <end position="50"/>
    </location>
</feature>